<accession>A0ABN9TA54</accession>
<dbReference type="Proteomes" id="UP001189429">
    <property type="component" value="Unassembled WGS sequence"/>
</dbReference>
<evidence type="ECO:0008006" key="3">
    <source>
        <dbReference type="Google" id="ProtNLM"/>
    </source>
</evidence>
<organism evidence="1 2">
    <name type="scientific">Prorocentrum cordatum</name>
    <dbReference type="NCBI Taxonomy" id="2364126"/>
    <lineage>
        <taxon>Eukaryota</taxon>
        <taxon>Sar</taxon>
        <taxon>Alveolata</taxon>
        <taxon>Dinophyceae</taxon>
        <taxon>Prorocentrales</taxon>
        <taxon>Prorocentraceae</taxon>
        <taxon>Prorocentrum</taxon>
    </lineage>
</organism>
<evidence type="ECO:0000313" key="1">
    <source>
        <dbReference type="EMBL" id="CAK0842065.1"/>
    </source>
</evidence>
<gene>
    <name evidence="1" type="ORF">PCOR1329_LOCUS37104</name>
</gene>
<dbReference type="EMBL" id="CAUYUJ010014504">
    <property type="protein sequence ID" value="CAK0842065.1"/>
    <property type="molecule type" value="Genomic_DNA"/>
</dbReference>
<sequence>MPLQLALREAEAPAAAVYAPDAGIAGLQPRHSPAHCSRTAFFNPLAKLGPSGTAGLGAAAGAGIGGQVMFRMCIKKCKAPPACMGVKNCVISCGNKSHMVGAAAAGAGSLLGNFAGKKAQGGDMGLDEYTAGPIFAQWKRVEDQERGVRSCRASRGAARFIGFRAFLSVGGEGSVGQGAAFLS</sequence>
<evidence type="ECO:0000313" key="2">
    <source>
        <dbReference type="Proteomes" id="UP001189429"/>
    </source>
</evidence>
<comment type="caution">
    <text evidence="1">The sequence shown here is derived from an EMBL/GenBank/DDBJ whole genome shotgun (WGS) entry which is preliminary data.</text>
</comment>
<keyword evidence="2" id="KW-1185">Reference proteome</keyword>
<proteinExistence type="predicted"/>
<name>A0ABN9TA54_9DINO</name>
<protein>
    <recommendedName>
        <fullName evidence="3">Beta-ketoacyl-[acyl-carrier-protein] synthase I</fullName>
    </recommendedName>
</protein>
<reference evidence="1" key="1">
    <citation type="submission" date="2023-10" db="EMBL/GenBank/DDBJ databases">
        <authorList>
            <person name="Chen Y."/>
            <person name="Shah S."/>
            <person name="Dougan E. K."/>
            <person name="Thang M."/>
            <person name="Chan C."/>
        </authorList>
    </citation>
    <scope>NUCLEOTIDE SEQUENCE [LARGE SCALE GENOMIC DNA]</scope>
</reference>